<dbReference type="Pfam" id="PF26343">
    <property type="entry name" value="VapC50_C"/>
    <property type="match status" value="1"/>
</dbReference>
<protein>
    <submittedName>
        <fullName evidence="7">PIN domain-containing protein</fullName>
    </submittedName>
</protein>
<dbReference type="GO" id="GO:0016787">
    <property type="term" value="F:hydrolase activity"/>
    <property type="evidence" value="ECO:0007669"/>
    <property type="project" value="UniProtKB-KW"/>
</dbReference>
<evidence type="ECO:0000259" key="5">
    <source>
        <dbReference type="Pfam" id="PF13470"/>
    </source>
</evidence>
<evidence type="ECO:0000313" key="7">
    <source>
        <dbReference type="EMBL" id="XBX76911.1"/>
    </source>
</evidence>
<evidence type="ECO:0000256" key="1">
    <source>
        <dbReference type="ARBA" id="ARBA00022722"/>
    </source>
</evidence>
<dbReference type="RefSeq" id="WP_350350484.1">
    <property type="nucleotide sequence ID" value="NZ_CP158357.1"/>
</dbReference>
<gene>
    <name evidence="7" type="ORF">ABS642_13420</name>
</gene>
<sequence length="186" mass="20640">MAIFAAVLDACVMVPVSLCDTLLRLAEEQLYRPIWSTRILAETSDAISSVHPDLDASKIERRIAYMSEAFPGACVGDFAEIEHGLELPDPDDRHVVAAALRAHADAIVTANLRDFPDRTMRRLDLEVISPDDFLLSQLDMRGAIVLHALETQADATRNPRRSVDDVLTSLHRAGVPGFVEEVRRRI</sequence>
<dbReference type="InterPro" id="IPR002716">
    <property type="entry name" value="PIN_dom"/>
</dbReference>
<keyword evidence="1" id="KW-0540">Nuclease</keyword>
<organism evidence="7">
    <name type="scientific">Microbacterium sp. A8/3-1</name>
    <dbReference type="NCBI Taxonomy" id="3160749"/>
    <lineage>
        <taxon>Bacteria</taxon>
        <taxon>Bacillati</taxon>
        <taxon>Actinomycetota</taxon>
        <taxon>Actinomycetes</taxon>
        <taxon>Micrococcales</taxon>
        <taxon>Microbacteriaceae</taxon>
        <taxon>Microbacterium</taxon>
    </lineage>
</organism>
<keyword evidence="4" id="KW-0460">Magnesium</keyword>
<evidence type="ECO:0000256" key="3">
    <source>
        <dbReference type="ARBA" id="ARBA00022801"/>
    </source>
</evidence>
<evidence type="ECO:0000256" key="2">
    <source>
        <dbReference type="ARBA" id="ARBA00022723"/>
    </source>
</evidence>
<keyword evidence="3" id="KW-0378">Hydrolase</keyword>
<keyword evidence="2" id="KW-0479">Metal-binding</keyword>
<dbReference type="AlphaFoldDB" id="A0AAU7VS80"/>
<dbReference type="SUPFAM" id="SSF88723">
    <property type="entry name" value="PIN domain-like"/>
    <property type="match status" value="1"/>
</dbReference>
<dbReference type="GO" id="GO:0004518">
    <property type="term" value="F:nuclease activity"/>
    <property type="evidence" value="ECO:0007669"/>
    <property type="project" value="UniProtKB-KW"/>
</dbReference>
<dbReference type="GO" id="GO:0046872">
    <property type="term" value="F:metal ion binding"/>
    <property type="evidence" value="ECO:0007669"/>
    <property type="project" value="UniProtKB-KW"/>
</dbReference>
<proteinExistence type="predicted"/>
<evidence type="ECO:0000256" key="4">
    <source>
        <dbReference type="ARBA" id="ARBA00022842"/>
    </source>
</evidence>
<evidence type="ECO:0000259" key="6">
    <source>
        <dbReference type="Pfam" id="PF26343"/>
    </source>
</evidence>
<dbReference type="InterPro" id="IPR058652">
    <property type="entry name" value="VapC50_C"/>
</dbReference>
<accession>A0AAU7VS80</accession>
<dbReference type="InterPro" id="IPR029060">
    <property type="entry name" value="PIN-like_dom_sf"/>
</dbReference>
<dbReference type="EMBL" id="CP158357">
    <property type="protein sequence ID" value="XBX76911.1"/>
    <property type="molecule type" value="Genomic_DNA"/>
</dbReference>
<feature type="domain" description="VapC50 C-terminal" evidence="6">
    <location>
        <begin position="130"/>
        <end position="184"/>
    </location>
</feature>
<reference evidence="7" key="1">
    <citation type="submission" date="2024-06" db="EMBL/GenBank/DDBJ databases">
        <title>Draft genome sequence of Microbacterium sp. strain A8/3-1, isolated from Oxytropis tragacanthoides Fisch. ex DC. Root nodules in the Altai region of Russia.</title>
        <authorList>
            <person name="Sazanova A."/>
            <person name="Guro P."/>
            <person name="Kuznetsova I."/>
            <person name="Belimov A."/>
            <person name="Safronova V."/>
        </authorList>
    </citation>
    <scope>NUCLEOTIDE SEQUENCE</scope>
    <source>
        <strain evidence="7">A8/3-1</strain>
    </source>
</reference>
<name>A0AAU7VS80_9MICO</name>
<feature type="domain" description="PIN" evidence="5">
    <location>
        <begin position="6"/>
        <end position="112"/>
    </location>
</feature>
<dbReference type="Pfam" id="PF13470">
    <property type="entry name" value="PIN_3"/>
    <property type="match status" value="1"/>
</dbReference>